<dbReference type="InterPro" id="IPR036291">
    <property type="entry name" value="NAD(P)-bd_dom_sf"/>
</dbReference>
<evidence type="ECO:0000256" key="1">
    <source>
        <dbReference type="ARBA" id="ARBA00006484"/>
    </source>
</evidence>
<proteinExistence type="inferred from homology"/>
<dbReference type="PANTHER" id="PTHR43490:SF98">
    <property type="entry name" value="OS02G0640600 PROTEIN"/>
    <property type="match status" value="1"/>
</dbReference>
<dbReference type="AlphaFoldDB" id="A0AAW2SR02"/>
<keyword evidence="3" id="KW-0560">Oxidoreductase</keyword>
<dbReference type="PANTHER" id="PTHR43490">
    <property type="entry name" value="(+)-NEOMENTHOL DEHYDROGENASE"/>
    <property type="match status" value="1"/>
</dbReference>
<dbReference type="GO" id="GO:0016020">
    <property type="term" value="C:membrane"/>
    <property type="evidence" value="ECO:0007669"/>
    <property type="project" value="TreeGrafter"/>
</dbReference>
<comment type="caution">
    <text evidence="4">The sequence shown here is derived from an EMBL/GenBank/DDBJ whole genome shotgun (WGS) entry which is preliminary data.</text>
</comment>
<dbReference type="Pfam" id="PF13561">
    <property type="entry name" value="adh_short_C2"/>
    <property type="match status" value="1"/>
</dbReference>
<dbReference type="EMBL" id="JACGWN010000016">
    <property type="protein sequence ID" value="KAL0394843.1"/>
    <property type="molecule type" value="Genomic_DNA"/>
</dbReference>
<accession>A0AAW2SR02</accession>
<evidence type="ECO:0000256" key="3">
    <source>
        <dbReference type="ARBA" id="ARBA00023002"/>
    </source>
</evidence>
<reference evidence="4" key="1">
    <citation type="submission" date="2020-06" db="EMBL/GenBank/DDBJ databases">
        <authorList>
            <person name="Li T."/>
            <person name="Hu X."/>
            <person name="Zhang T."/>
            <person name="Song X."/>
            <person name="Zhang H."/>
            <person name="Dai N."/>
            <person name="Sheng W."/>
            <person name="Hou X."/>
            <person name="Wei L."/>
        </authorList>
    </citation>
    <scope>NUCLEOTIDE SEQUENCE</scope>
    <source>
        <strain evidence="4">KEN1</strain>
        <tissue evidence="4">Leaf</tissue>
    </source>
</reference>
<protein>
    <submittedName>
        <fullName evidence="4">(-)-isopiperitenone reductase</fullName>
    </submittedName>
</protein>
<sequence length="192" mass="21759">MEVNFCLVESQNLFSRNQVEQCVEMNYYGAKRVTKALIRLLKLCDAPTIVKFKGNITTLTNQNYFFYLLCNEWAKGVLSNQESLTKEKVDEMVQEFLKNLKEGSLQANNWLPQLAAYKVSKAALNAYTRIMARKYPTFCINSVCPGFARTDITCNLGPLSASKASESPGSWHCCPVEGLLASFFYRNPISFF</sequence>
<reference evidence="4" key="2">
    <citation type="journal article" date="2024" name="Plant">
        <title>Genomic evolution and insights into agronomic trait innovations of Sesamum species.</title>
        <authorList>
            <person name="Miao H."/>
            <person name="Wang L."/>
            <person name="Qu L."/>
            <person name="Liu H."/>
            <person name="Sun Y."/>
            <person name="Le M."/>
            <person name="Wang Q."/>
            <person name="Wei S."/>
            <person name="Zheng Y."/>
            <person name="Lin W."/>
            <person name="Duan Y."/>
            <person name="Cao H."/>
            <person name="Xiong S."/>
            <person name="Wang X."/>
            <person name="Wei L."/>
            <person name="Li C."/>
            <person name="Ma Q."/>
            <person name="Ju M."/>
            <person name="Zhao R."/>
            <person name="Li G."/>
            <person name="Mu C."/>
            <person name="Tian Q."/>
            <person name="Mei H."/>
            <person name="Zhang T."/>
            <person name="Gao T."/>
            <person name="Zhang H."/>
        </authorList>
    </citation>
    <scope>NUCLEOTIDE SEQUENCE</scope>
    <source>
        <strain evidence="4">KEN1</strain>
    </source>
</reference>
<dbReference type="SUPFAM" id="SSF51735">
    <property type="entry name" value="NAD(P)-binding Rossmann-fold domains"/>
    <property type="match status" value="1"/>
</dbReference>
<keyword evidence="2" id="KW-0521">NADP</keyword>
<dbReference type="InterPro" id="IPR002347">
    <property type="entry name" value="SDR_fam"/>
</dbReference>
<gene>
    <name evidence="4" type="ORF">Slati_4450500</name>
</gene>
<dbReference type="GO" id="GO:0016491">
    <property type="term" value="F:oxidoreductase activity"/>
    <property type="evidence" value="ECO:0007669"/>
    <property type="project" value="UniProtKB-KW"/>
</dbReference>
<comment type="similarity">
    <text evidence="1">Belongs to the short-chain dehydrogenases/reductases (SDR) family.</text>
</comment>
<evidence type="ECO:0000313" key="4">
    <source>
        <dbReference type="EMBL" id="KAL0394843.1"/>
    </source>
</evidence>
<dbReference type="Gene3D" id="3.40.50.720">
    <property type="entry name" value="NAD(P)-binding Rossmann-like Domain"/>
    <property type="match status" value="1"/>
</dbReference>
<name>A0AAW2SR02_9LAMI</name>
<evidence type="ECO:0000256" key="2">
    <source>
        <dbReference type="ARBA" id="ARBA00022857"/>
    </source>
</evidence>
<organism evidence="4">
    <name type="scientific">Sesamum latifolium</name>
    <dbReference type="NCBI Taxonomy" id="2727402"/>
    <lineage>
        <taxon>Eukaryota</taxon>
        <taxon>Viridiplantae</taxon>
        <taxon>Streptophyta</taxon>
        <taxon>Embryophyta</taxon>
        <taxon>Tracheophyta</taxon>
        <taxon>Spermatophyta</taxon>
        <taxon>Magnoliopsida</taxon>
        <taxon>eudicotyledons</taxon>
        <taxon>Gunneridae</taxon>
        <taxon>Pentapetalae</taxon>
        <taxon>asterids</taxon>
        <taxon>lamiids</taxon>
        <taxon>Lamiales</taxon>
        <taxon>Pedaliaceae</taxon>
        <taxon>Sesamum</taxon>
    </lineage>
</organism>